<evidence type="ECO:0000313" key="1">
    <source>
        <dbReference type="EMBL" id="CAG8740556.1"/>
    </source>
</evidence>
<comment type="caution">
    <text evidence="1">The sequence shown here is derived from an EMBL/GenBank/DDBJ whole genome shotgun (WGS) entry which is preliminary data.</text>
</comment>
<dbReference type="Proteomes" id="UP000789759">
    <property type="component" value="Unassembled WGS sequence"/>
</dbReference>
<reference evidence="1" key="1">
    <citation type="submission" date="2021-06" db="EMBL/GenBank/DDBJ databases">
        <authorList>
            <person name="Kallberg Y."/>
            <person name="Tangrot J."/>
            <person name="Rosling A."/>
        </authorList>
    </citation>
    <scope>NUCLEOTIDE SEQUENCE</scope>
    <source>
        <strain evidence="1">FL966</strain>
    </source>
</reference>
<keyword evidence="2" id="KW-1185">Reference proteome</keyword>
<evidence type="ECO:0000313" key="2">
    <source>
        <dbReference type="Proteomes" id="UP000789759"/>
    </source>
</evidence>
<organism evidence="1 2">
    <name type="scientific">Cetraspora pellucida</name>
    <dbReference type="NCBI Taxonomy" id="1433469"/>
    <lineage>
        <taxon>Eukaryota</taxon>
        <taxon>Fungi</taxon>
        <taxon>Fungi incertae sedis</taxon>
        <taxon>Mucoromycota</taxon>
        <taxon>Glomeromycotina</taxon>
        <taxon>Glomeromycetes</taxon>
        <taxon>Diversisporales</taxon>
        <taxon>Gigasporaceae</taxon>
        <taxon>Cetraspora</taxon>
    </lineage>
</organism>
<feature type="non-terminal residue" evidence="1">
    <location>
        <position position="55"/>
    </location>
</feature>
<dbReference type="EMBL" id="CAJVQA010016013">
    <property type="protein sequence ID" value="CAG8740556.1"/>
    <property type="molecule type" value="Genomic_DNA"/>
</dbReference>
<protein>
    <submittedName>
        <fullName evidence="1">22982_t:CDS:1</fullName>
    </submittedName>
</protein>
<proteinExistence type="predicted"/>
<sequence length="55" mass="6413">DMFHSTISLIILQDKIISTPEFLIQYRPFGVPIFVSYGWIQYVTTSILSHIIKIQ</sequence>
<dbReference type="AlphaFoldDB" id="A0A9N9NJW3"/>
<gene>
    <name evidence="1" type="ORF">CPELLU_LOCUS14064</name>
</gene>
<accession>A0A9N9NJW3</accession>
<name>A0A9N9NJW3_9GLOM</name>